<name>A0A073K495_9BACI</name>
<proteinExistence type="predicted"/>
<keyword evidence="2" id="KW-1185">Reference proteome</keyword>
<evidence type="ECO:0008006" key="3">
    <source>
        <dbReference type="Google" id="ProtNLM"/>
    </source>
</evidence>
<evidence type="ECO:0000313" key="2">
    <source>
        <dbReference type="Proteomes" id="UP000027822"/>
    </source>
</evidence>
<gene>
    <name evidence="1" type="ORF">BAMA_01085</name>
</gene>
<dbReference type="InterPro" id="IPR025021">
    <property type="entry name" value="DUF3910"/>
</dbReference>
<dbReference type="Pfam" id="PF13049">
    <property type="entry name" value="DUF3910"/>
    <property type="match status" value="1"/>
</dbReference>
<accession>A0A073K495</accession>
<evidence type="ECO:0000313" key="1">
    <source>
        <dbReference type="EMBL" id="KEK21391.1"/>
    </source>
</evidence>
<protein>
    <recommendedName>
        <fullName evidence="3">DUF3910 domain-containing protein</fullName>
    </recommendedName>
</protein>
<dbReference type="AlphaFoldDB" id="A0A073K495"/>
<comment type="caution">
    <text evidence="1">The sequence shown here is derived from an EMBL/GenBank/DDBJ whole genome shotgun (WGS) entry which is preliminary data.</text>
</comment>
<dbReference type="OrthoDB" id="2874484at2"/>
<dbReference type="RefSeq" id="WP_034635237.1">
    <property type="nucleotide sequence ID" value="NZ_CBCSJC010000002.1"/>
</dbReference>
<sequence>MNINKPVNWIGTPKAYIYKDDITYDAVAIDFAVEQDDARYKLIILKHRNDMQYKIIKYGVKPGAQKPFPIDTGHHYKNETNPLIESILQDPYVQMVLQQKPIS</sequence>
<dbReference type="eggNOG" id="ENOG5030DXM">
    <property type="taxonomic scope" value="Bacteria"/>
</dbReference>
<reference evidence="1 2" key="1">
    <citation type="submission" date="2014-06" db="EMBL/GenBank/DDBJ databases">
        <title>Draft genome sequence of Bacillus manliponensis JCM 15802 (MCCC 1A00708).</title>
        <authorList>
            <person name="Lai Q."/>
            <person name="Liu Y."/>
            <person name="Shao Z."/>
        </authorList>
    </citation>
    <scope>NUCLEOTIDE SEQUENCE [LARGE SCALE GENOMIC DNA]</scope>
    <source>
        <strain evidence="1 2">JCM 15802</strain>
    </source>
</reference>
<dbReference type="Proteomes" id="UP000027822">
    <property type="component" value="Unassembled WGS sequence"/>
</dbReference>
<dbReference type="EMBL" id="JOTN01000001">
    <property type="protein sequence ID" value="KEK21391.1"/>
    <property type="molecule type" value="Genomic_DNA"/>
</dbReference>
<organism evidence="1 2">
    <name type="scientific">Bacillus manliponensis</name>
    <dbReference type="NCBI Taxonomy" id="574376"/>
    <lineage>
        <taxon>Bacteria</taxon>
        <taxon>Bacillati</taxon>
        <taxon>Bacillota</taxon>
        <taxon>Bacilli</taxon>
        <taxon>Bacillales</taxon>
        <taxon>Bacillaceae</taxon>
        <taxon>Bacillus</taxon>
        <taxon>Bacillus cereus group</taxon>
    </lineage>
</organism>